<name>A0A8I1IUF4_PAEPO</name>
<dbReference type="Proteomes" id="UP000650605">
    <property type="component" value="Unassembled WGS sequence"/>
</dbReference>
<proteinExistence type="predicted"/>
<dbReference type="AlphaFoldDB" id="A0A8I1IUF4"/>
<gene>
    <name evidence="1" type="ORF">JDW19_24965</name>
</gene>
<sequence>MNGTALGLAVNSSFSKMLTRFIFHRNWDKVGFILSGPSDVMKQHILDCHFPQLSVSACQLAGLPVDWSLAAQLGQV</sequence>
<protein>
    <submittedName>
        <fullName evidence="1">Uncharacterized protein</fullName>
    </submittedName>
</protein>
<accession>A0A8I1IUF4</accession>
<evidence type="ECO:0000313" key="1">
    <source>
        <dbReference type="EMBL" id="MBM0636362.1"/>
    </source>
</evidence>
<dbReference type="RefSeq" id="WP_203055998.1">
    <property type="nucleotide sequence ID" value="NZ_JAEHFQ010000026.1"/>
</dbReference>
<dbReference type="EMBL" id="JAEHFQ010000026">
    <property type="protein sequence ID" value="MBM0636362.1"/>
    <property type="molecule type" value="Genomic_DNA"/>
</dbReference>
<comment type="caution">
    <text evidence="1">The sequence shown here is derived from an EMBL/GenBank/DDBJ whole genome shotgun (WGS) entry which is preliminary data.</text>
</comment>
<organism evidence="1 2">
    <name type="scientific">Paenibacillus polymyxa</name>
    <name type="common">Bacillus polymyxa</name>
    <dbReference type="NCBI Taxonomy" id="1406"/>
    <lineage>
        <taxon>Bacteria</taxon>
        <taxon>Bacillati</taxon>
        <taxon>Bacillota</taxon>
        <taxon>Bacilli</taxon>
        <taxon>Bacillales</taxon>
        <taxon>Paenibacillaceae</taxon>
        <taxon>Paenibacillus</taxon>
    </lineage>
</organism>
<reference evidence="1" key="1">
    <citation type="submission" date="2020-12" db="EMBL/GenBank/DDBJ databases">
        <title>Paenibacillus polymyxa LMG 27872: a double-edged sword.</title>
        <authorList>
            <person name="Langendries S."/>
            <person name="Garcia Mendez S."/>
            <person name="Beirinckx S."/>
            <person name="Viaene T."/>
            <person name="Baeyen S."/>
            <person name="Goeminne G."/>
            <person name="Willems A."/>
            <person name="Debode J."/>
            <person name="Goormachtig S."/>
        </authorList>
    </citation>
    <scope>NUCLEOTIDE SEQUENCE</scope>
    <source>
        <strain evidence="1">LMG 27872</strain>
    </source>
</reference>
<evidence type="ECO:0000313" key="2">
    <source>
        <dbReference type="Proteomes" id="UP000650605"/>
    </source>
</evidence>